<feature type="transmembrane region" description="Helical" evidence="2">
    <location>
        <begin position="6"/>
        <end position="27"/>
    </location>
</feature>
<protein>
    <submittedName>
        <fullName evidence="4">TlpA family protein disulfide reductase</fullName>
    </submittedName>
</protein>
<gene>
    <name evidence="4" type="ORF">ACFS5P_01430</name>
</gene>
<dbReference type="RefSeq" id="WP_204730143.1">
    <property type="nucleotide sequence ID" value="NZ_JAFBDK010000014.1"/>
</dbReference>
<dbReference type="Proteomes" id="UP001597561">
    <property type="component" value="Unassembled WGS sequence"/>
</dbReference>
<evidence type="ECO:0000259" key="3">
    <source>
        <dbReference type="PROSITE" id="PS51352"/>
    </source>
</evidence>
<sequence length="181" mass="20142">MSVQRLKAAGWTFAVMCCAGLFLLISIDPETSEPVMKEQRILAPDFTLQMQDGSTLSKEDLSGEPLILNFWTSWCPPCIEEIPELKSFVKAHPDITLIGVNLTKEEFKKESAEQFIEDHDFNFPVAFDEEGAMQEAFRIFTIPVTVIIAPDGYVGETFFGPVTATKLEGAMNQLLSENNAS</sequence>
<name>A0ABW5ZDU7_9BACL</name>
<keyword evidence="2" id="KW-1133">Transmembrane helix</keyword>
<dbReference type="CDD" id="cd02966">
    <property type="entry name" value="TlpA_like_family"/>
    <property type="match status" value="1"/>
</dbReference>
<dbReference type="PROSITE" id="PS51352">
    <property type="entry name" value="THIOREDOXIN_2"/>
    <property type="match status" value="1"/>
</dbReference>
<dbReference type="InterPro" id="IPR050553">
    <property type="entry name" value="Thioredoxin_ResA/DsbE_sf"/>
</dbReference>
<dbReference type="InterPro" id="IPR000866">
    <property type="entry name" value="AhpC/TSA"/>
</dbReference>
<dbReference type="PANTHER" id="PTHR42852">
    <property type="entry name" value="THIOL:DISULFIDE INTERCHANGE PROTEIN DSBE"/>
    <property type="match status" value="1"/>
</dbReference>
<keyword evidence="5" id="KW-1185">Reference proteome</keyword>
<organism evidence="4 5">
    <name type="scientific">Jeotgalibacillus terrae</name>
    <dbReference type="NCBI Taxonomy" id="587735"/>
    <lineage>
        <taxon>Bacteria</taxon>
        <taxon>Bacillati</taxon>
        <taxon>Bacillota</taxon>
        <taxon>Bacilli</taxon>
        <taxon>Bacillales</taxon>
        <taxon>Caryophanaceae</taxon>
        <taxon>Jeotgalibacillus</taxon>
    </lineage>
</organism>
<keyword evidence="2" id="KW-0472">Membrane</keyword>
<accession>A0ABW5ZDU7</accession>
<dbReference type="InterPro" id="IPR036249">
    <property type="entry name" value="Thioredoxin-like_sf"/>
</dbReference>
<dbReference type="Gene3D" id="3.40.30.10">
    <property type="entry name" value="Glutaredoxin"/>
    <property type="match status" value="1"/>
</dbReference>
<evidence type="ECO:0000256" key="1">
    <source>
        <dbReference type="ARBA" id="ARBA00023157"/>
    </source>
</evidence>
<keyword evidence="1" id="KW-1015">Disulfide bond</keyword>
<dbReference type="PANTHER" id="PTHR42852:SF17">
    <property type="entry name" value="THIOREDOXIN-LIKE PROTEIN HI_1115"/>
    <property type="match status" value="1"/>
</dbReference>
<dbReference type="InterPro" id="IPR013766">
    <property type="entry name" value="Thioredoxin_domain"/>
</dbReference>
<comment type="caution">
    <text evidence="4">The sequence shown here is derived from an EMBL/GenBank/DDBJ whole genome shotgun (WGS) entry which is preliminary data.</text>
</comment>
<evidence type="ECO:0000313" key="5">
    <source>
        <dbReference type="Proteomes" id="UP001597561"/>
    </source>
</evidence>
<dbReference type="SUPFAM" id="SSF52833">
    <property type="entry name" value="Thioredoxin-like"/>
    <property type="match status" value="1"/>
</dbReference>
<feature type="domain" description="Thioredoxin" evidence="3">
    <location>
        <begin position="37"/>
        <end position="176"/>
    </location>
</feature>
<dbReference type="Pfam" id="PF00578">
    <property type="entry name" value="AhpC-TSA"/>
    <property type="match status" value="1"/>
</dbReference>
<evidence type="ECO:0000256" key="2">
    <source>
        <dbReference type="SAM" id="Phobius"/>
    </source>
</evidence>
<keyword evidence="2" id="KW-0812">Transmembrane</keyword>
<evidence type="ECO:0000313" key="4">
    <source>
        <dbReference type="EMBL" id="MFD2910531.1"/>
    </source>
</evidence>
<proteinExistence type="predicted"/>
<dbReference type="EMBL" id="JBHUPG010000001">
    <property type="protein sequence ID" value="MFD2910531.1"/>
    <property type="molecule type" value="Genomic_DNA"/>
</dbReference>
<reference evidence="5" key="1">
    <citation type="journal article" date="2019" name="Int. J. Syst. Evol. Microbiol.">
        <title>The Global Catalogue of Microorganisms (GCM) 10K type strain sequencing project: providing services to taxonomists for standard genome sequencing and annotation.</title>
        <authorList>
            <consortium name="The Broad Institute Genomics Platform"/>
            <consortium name="The Broad Institute Genome Sequencing Center for Infectious Disease"/>
            <person name="Wu L."/>
            <person name="Ma J."/>
        </authorList>
    </citation>
    <scope>NUCLEOTIDE SEQUENCE [LARGE SCALE GENOMIC DNA]</scope>
    <source>
        <strain evidence="5">KCTC 13528</strain>
    </source>
</reference>